<feature type="region of interest" description="Disordered" evidence="7">
    <location>
        <begin position="161"/>
        <end position="250"/>
    </location>
</feature>
<protein>
    <recommendedName>
        <fullName evidence="6">Transcriptional activator HAP2</fullName>
    </recommendedName>
</protein>
<dbReference type="GO" id="GO:0003700">
    <property type="term" value="F:DNA-binding transcription factor activity"/>
    <property type="evidence" value="ECO:0007669"/>
    <property type="project" value="UniProtKB-UniRule"/>
</dbReference>
<comment type="caution">
    <text evidence="8">The sequence shown here is derived from an EMBL/GenBank/DDBJ whole genome shotgun (WGS) entry which is preliminary data.</text>
</comment>
<dbReference type="InterPro" id="IPR001289">
    <property type="entry name" value="NFYA"/>
</dbReference>
<dbReference type="HOGENOM" id="CLU_891715_0_0_1"/>
<feature type="compositionally biased region" description="Basic residues" evidence="7">
    <location>
        <begin position="171"/>
        <end position="186"/>
    </location>
</feature>
<organism evidence="8 9">
    <name type="scientific">Serendipita indica (strain DSM 11827)</name>
    <name type="common">Root endophyte fungus</name>
    <name type="synonym">Piriformospora indica</name>
    <dbReference type="NCBI Taxonomy" id="1109443"/>
    <lineage>
        <taxon>Eukaryota</taxon>
        <taxon>Fungi</taxon>
        <taxon>Dikarya</taxon>
        <taxon>Basidiomycota</taxon>
        <taxon>Agaricomycotina</taxon>
        <taxon>Agaricomycetes</taxon>
        <taxon>Sebacinales</taxon>
        <taxon>Serendipitaceae</taxon>
        <taxon>Serendipita</taxon>
    </lineage>
</organism>
<dbReference type="EMBL" id="CAFZ01000001">
    <property type="protein sequence ID" value="CCA66401.1"/>
    <property type="molecule type" value="Genomic_DNA"/>
</dbReference>
<keyword evidence="3 6" id="KW-0238">DNA-binding</keyword>
<comment type="function">
    <text evidence="6">Component of the sequence-specific heterotrimeric transcription factor (NF-Y) which specifically recognizes a 5'-CCAAT-3' box motif found in the promoters of its target genes.</text>
</comment>
<reference evidence="8 9" key="1">
    <citation type="journal article" date="2011" name="PLoS Pathog.">
        <title>Endophytic Life Strategies Decoded by Genome and Transcriptome Analyses of the Mutualistic Root Symbiont Piriformospora indica.</title>
        <authorList>
            <person name="Zuccaro A."/>
            <person name="Lahrmann U."/>
            <person name="Guldener U."/>
            <person name="Langen G."/>
            <person name="Pfiffi S."/>
            <person name="Biedenkopf D."/>
            <person name="Wong P."/>
            <person name="Samans B."/>
            <person name="Grimm C."/>
            <person name="Basiewicz M."/>
            <person name="Murat C."/>
            <person name="Martin F."/>
            <person name="Kogel K.H."/>
        </authorList>
    </citation>
    <scope>NUCLEOTIDE SEQUENCE [LARGE SCALE GENOMIC DNA]</scope>
    <source>
        <strain evidence="8 9">DSM 11827</strain>
    </source>
</reference>
<evidence type="ECO:0000256" key="1">
    <source>
        <dbReference type="ARBA" id="ARBA00004123"/>
    </source>
</evidence>
<dbReference type="Proteomes" id="UP000007148">
    <property type="component" value="Unassembled WGS sequence"/>
</dbReference>
<dbReference type="eggNOG" id="KOG1561">
    <property type="taxonomic scope" value="Eukaryota"/>
</dbReference>
<keyword evidence="9" id="KW-1185">Reference proteome</keyword>
<keyword evidence="5 6" id="KW-0539">Nucleus</keyword>
<accession>G4T4X7</accession>
<evidence type="ECO:0000256" key="4">
    <source>
        <dbReference type="ARBA" id="ARBA00023163"/>
    </source>
</evidence>
<evidence type="ECO:0000256" key="2">
    <source>
        <dbReference type="ARBA" id="ARBA00023015"/>
    </source>
</evidence>
<evidence type="ECO:0000313" key="8">
    <source>
        <dbReference type="EMBL" id="CCA66401.1"/>
    </source>
</evidence>
<evidence type="ECO:0000256" key="7">
    <source>
        <dbReference type="SAM" id="MobiDB-lite"/>
    </source>
</evidence>
<evidence type="ECO:0000313" key="9">
    <source>
        <dbReference type="Proteomes" id="UP000007148"/>
    </source>
</evidence>
<dbReference type="SMART" id="SM00521">
    <property type="entry name" value="CBF"/>
    <property type="match status" value="1"/>
</dbReference>
<dbReference type="PRINTS" id="PR00616">
    <property type="entry name" value="CCAATSUBUNTB"/>
</dbReference>
<feature type="compositionally biased region" description="Basic and acidic residues" evidence="7">
    <location>
        <begin position="91"/>
        <end position="111"/>
    </location>
</feature>
<feature type="compositionally biased region" description="Polar residues" evidence="7">
    <location>
        <begin position="221"/>
        <end position="234"/>
    </location>
</feature>
<feature type="compositionally biased region" description="Low complexity" evidence="7">
    <location>
        <begin position="44"/>
        <end position="56"/>
    </location>
</feature>
<dbReference type="AlphaFoldDB" id="G4T4X7"/>
<keyword evidence="2 6" id="KW-0805">Transcription regulation</keyword>
<dbReference type="OrthoDB" id="1097733at2759"/>
<proteinExistence type="inferred from homology"/>
<name>G4T4X7_SERID</name>
<evidence type="ECO:0000256" key="3">
    <source>
        <dbReference type="ARBA" id="ARBA00023125"/>
    </source>
</evidence>
<sequence length="312" mass="33430">MQNVPHIPQATSHHRRDSSVSIGLEHAPSQVSFGHQPQSPPLRQPQQAQQQQQQQASHHHHQHQPSMSSRPRSTSAATVELSGAGSSSMMHDSRPRAHSYADPRAAADQRNKQHSQTAGVDDVGFGSTNAVQELDEEPLYVNAKQYHRILKRRAARARLAEIQKLSSQRKPYLHQSRHNHAIRRPRGPGGRFLTAEEIAARKAQSQNEQNGGDDDGGLNESPISPTQESVSSPQDDIASPLSPTGDKSSNSLAATASAVFGYSTNSADVKTAGENGGGVNGLTFDADGLSSILESPGELALGGNYNFGSGEQ</sequence>
<comment type="subunit">
    <text evidence="6">Heterotrimer.</text>
</comment>
<comment type="similarity">
    <text evidence="6">Belongs to the NFYA/HAP2 subunit family.</text>
</comment>
<keyword evidence="4 6" id="KW-0804">Transcription</keyword>
<evidence type="ECO:0000256" key="5">
    <source>
        <dbReference type="ARBA" id="ARBA00023242"/>
    </source>
</evidence>
<dbReference type="Gene3D" id="6.10.250.2430">
    <property type="match status" value="1"/>
</dbReference>
<dbReference type="STRING" id="1109443.G4T4X7"/>
<evidence type="ECO:0000256" key="6">
    <source>
        <dbReference type="RuleBase" id="RU367155"/>
    </source>
</evidence>
<dbReference type="GO" id="GO:0005634">
    <property type="term" value="C:nucleus"/>
    <property type="evidence" value="ECO:0007669"/>
    <property type="project" value="UniProtKB-SubCell"/>
</dbReference>
<feature type="compositionally biased region" description="Polar residues" evidence="7">
    <location>
        <begin position="241"/>
        <end position="250"/>
    </location>
</feature>
<gene>
    <name evidence="8" type="ORF">PIIN_00087</name>
</gene>
<dbReference type="PROSITE" id="PS51152">
    <property type="entry name" value="NFYA_HAP2_2"/>
    <property type="match status" value="1"/>
</dbReference>
<dbReference type="GO" id="GO:0003677">
    <property type="term" value="F:DNA binding"/>
    <property type="evidence" value="ECO:0007669"/>
    <property type="project" value="UniProtKB-KW"/>
</dbReference>
<comment type="subcellular location">
    <subcellularLocation>
        <location evidence="1 6">Nucleus</location>
    </subcellularLocation>
</comment>
<dbReference type="Pfam" id="PF02045">
    <property type="entry name" value="CBFB_NFYA"/>
    <property type="match status" value="1"/>
</dbReference>
<dbReference type="PANTHER" id="PTHR12632">
    <property type="entry name" value="TRANSCRIPTION FACTOR NF-Y ALPHA-RELATED"/>
    <property type="match status" value="1"/>
</dbReference>
<feature type="region of interest" description="Disordered" evidence="7">
    <location>
        <begin position="1"/>
        <end position="143"/>
    </location>
</feature>
<dbReference type="InParanoid" id="G4T4X7"/>